<evidence type="ECO:0008006" key="3">
    <source>
        <dbReference type="Google" id="ProtNLM"/>
    </source>
</evidence>
<organism evidence="1 2">
    <name type="scientific">Candidatus Methylumidiphilus alinenensis</name>
    <dbReference type="NCBI Taxonomy" id="2202197"/>
    <lineage>
        <taxon>Bacteria</taxon>
        <taxon>Pseudomonadati</taxon>
        <taxon>Pseudomonadota</taxon>
        <taxon>Gammaproteobacteria</taxon>
        <taxon>Methylococcales</taxon>
        <taxon>Candidatus Methylumidiphilus</taxon>
    </lineage>
</organism>
<dbReference type="Proteomes" id="UP000249396">
    <property type="component" value="Unassembled WGS sequence"/>
</dbReference>
<accession>A0A2W4QM38</accession>
<sequence length="191" mass="22423">MTISVDVVVLCEDLQMFYFIKHFLKSNGWDKKGLKTNFRPKFTGEGSGEEYVRERYPNELKALRSIRQLKKVALIVCTDADKQTVEQRKKSLDKECEKKGIPKRQEEEDVLVLVPKRNIETWFTYLRGENIDEENDKKTYNKYECESECIPDILELTKMCNKKSLRLPAPPSLEVACTEYEKLNRFKQGLN</sequence>
<proteinExistence type="predicted"/>
<evidence type="ECO:0000313" key="1">
    <source>
        <dbReference type="EMBL" id="PZN71469.1"/>
    </source>
</evidence>
<reference evidence="1 2" key="1">
    <citation type="journal article" date="2018" name="Aquat. Microb. Ecol.">
        <title>Gammaproteobacterial methanotrophs dominate.</title>
        <authorList>
            <person name="Rissanen A.J."/>
            <person name="Saarenheimo J."/>
            <person name="Tiirola M."/>
            <person name="Peura S."/>
            <person name="Aalto S.L."/>
            <person name="Karvinen A."/>
            <person name="Nykanen H."/>
        </authorList>
    </citation>
    <scope>NUCLEOTIDE SEQUENCE [LARGE SCALE GENOMIC DNA]</scope>
    <source>
        <strain evidence="1">AMbin10</strain>
    </source>
</reference>
<comment type="caution">
    <text evidence="1">The sequence shown here is derived from an EMBL/GenBank/DDBJ whole genome shotgun (WGS) entry which is preliminary data.</text>
</comment>
<dbReference type="AlphaFoldDB" id="A0A2W4QM38"/>
<dbReference type="EMBL" id="QJPH01000521">
    <property type="protein sequence ID" value="PZN71469.1"/>
    <property type="molecule type" value="Genomic_DNA"/>
</dbReference>
<evidence type="ECO:0000313" key="2">
    <source>
        <dbReference type="Proteomes" id="UP000249396"/>
    </source>
</evidence>
<protein>
    <recommendedName>
        <fullName evidence="3">DUF4276 domain-containing protein</fullName>
    </recommendedName>
</protein>
<name>A0A2W4QM38_9GAMM</name>
<gene>
    <name evidence="1" type="ORF">DM484_26320</name>
</gene>